<dbReference type="InterPro" id="IPR001138">
    <property type="entry name" value="Zn2Cys6_DnaBD"/>
</dbReference>
<dbReference type="GeneID" id="9536261"/>
<feature type="region of interest" description="Disordered" evidence="2">
    <location>
        <begin position="532"/>
        <end position="561"/>
    </location>
</feature>
<proteinExistence type="predicted"/>
<dbReference type="Proteomes" id="UP000008698">
    <property type="component" value="Unassembled WGS sequence"/>
</dbReference>
<evidence type="ECO:0000256" key="1">
    <source>
        <dbReference type="ARBA" id="ARBA00023242"/>
    </source>
</evidence>
<dbReference type="SUPFAM" id="SSF57701">
    <property type="entry name" value="Zn2/Cys6 DNA-binding domain"/>
    <property type="match status" value="1"/>
</dbReference>
<dbReference type="Gene3D" id="4.10.240.10">
    <property type="entry name" value="Zn(2)-C6 fungal-type DNA-binding domain"/>
    <property type="match status" value="1"/>
</dbReference>
<evidence type="ECO:0000256" key="2">
    <source>
        <dbReference type="SAM" id="MobiDB-lite"/>
    </source>
</evidence>
<protein>
    <submittedName>
        <fullName evidence="4">Predicted protein</fullName>
    </submittedName>
</protein>
<evidence type="ECO:0000259" key="3">
    <source>
        <dbReference type="PROSITE" id="PS50048"/>
    </source>
</evidence>
<dbReference type="InterPro" id="IPR036864">
    <property type="entry name" value="Zn2-C6_fun-type_DNA-bd_sf"/>
</dbReference>
<evidence type="ECO:0000313" key="4">
    <source>
        <dbReference type="EMBL" id="EEY15223.1"/>
    </source>
</evidence>
<dbReference type="GO" id="GO:0008270">
    <property type="term" value="F:zinc ion binding"/>
    <property type="evidence" value="ECO:0007669"/>
    <property type="project" value="InterPro"/>
</dbReference>
<feature type="region of interest" description="Disordered" evidence="2">
    <location>
        <begin position="73"/>
        <end position="118"/>
    </location>
</feature>
<dbReference type="OrthoDB" id="4779207at2759"/>
<dbReference type="EMBL" id="DS985214">
    <property type="protein sequence ID" value="EEY15223.1"/>
    <property type="molecule type" value="Genomic_DNA"/>
</dbReference>
<keyword evidence="5" id="KW-1185">Reference proteome</keyword>
<dbReference type="HOGENOM" id="CLU_461659_0_0_1"/>
<feature type="region of interest" description="Disordered" evidence="2">
    <location>
        <begin position="579"/>
        <end position="611"/>
    </location>
</feature>
<name>C9S7C7_VERA1</name>
<dbReference type="AlphaFoldDB" id="C9S7C7"/>
<feature type="compositionally biased region" description="Polar residues" evidence="2">
    <location>
        <begin position="250"/>
        <end position="263"/>
    </location>
</feature>
<accession>C9S7C7</accession>
<feature type="compositionally biased region" description="Basic and acidic residues" evidence="2">
    <location>
        <begin position="270"/>
        <end position="282"/>
    </location>
</feature>
<dbReference type="KEGG" id="val:VDBG_01332"/>
<feature type="domain" description="Zn(2)-C6 fungal-type" evidence="3">
    <location>
        <begin position="25"/>
        <end position="71"/>
    </location>
</feature>
<dbReference type="eggNOG" id="ENOG502SJIM">
    <property type="taxonomic scope" value="Eukaryota"/>
</dbReference>
<feature type="compositionally biased region" description="Low complexity" evidence="2">
    <location>
        <begin position="592"/>
        <end position="602"/>
    </location>
</feature>
<feature type="compositionally biased region" description="Low complexity" evidence="2">
    <location>
        <begin position="97"/>
        <end position="108"/>
    </location>
</feature>
<keyword evidence="1" id="KW-0539">Nucleus</keyword>
<evidence type="ECO:0000313" key="5">
    <source>
        <dbReference type="Proteomes" id="UP000008698"/>
    </source>
</evidence>
<dbReference type="OMA" id="MDSESCH"/>
<feature type="compositionally biased region" description="Polar residues" evidence="2">
    <location>
        <begin position="233"/>
        <end position="242"/>
    </location>
</feature>
<gene>
    <name evidence="4" type="ORF">VDBG_01332</name>
</gene>
<dbReference type="RefSeq" id="XP_003009649.1">
    <property type="nucleotide sequence ID" value="XM_003009603.1"/>
</dbReference>
<feature type="region of interest" description="Disordered" evidence="2">
    <location>
        <begin position="228"/>
        <end position="288"/>
    </location>
</feature>
<organism evidence="5">
    <name type="scientific">Verticillium alfalfae (strain VaMs.102 / ATCC MYA-4576 / FGSC 10136)</name>
    <name type="common">Verticillium wilt of alfalfa</name>
    <name type="synonym">Verticillium albo-atrum</name>
    <dbReference type="NCBI Taxonomy" id="526221"/>
    <lineage>
        <taxon>Eukaryota</taxon>
        <taxon>Fungi</taxon>
        <taxon>Dikarya</taxon>
        <taxon>Ascomycota</taxon>
        <taxon>Pezizomycotina</taxon>
        <taxon>Sordariomycetes</taxon>
        <taxon>Hypocreomycetidae</taxon>
        <taxon>Glomerellales</taxon>
        <taxon>Plectosphaerellaceae</taxon>
        <taxon>Verticillium</taxon>
    </lineage>
</organism>
<dbReference type="PROSITE" id="PS50048">
    <property type="entry name" value="ZN2_CY6_FUNGAL_2"/>
    <property type="match status" value="1"/>
</dbReference>
<dbReference type="CDD" id="cd00067">
    <property type="entry name" value="GAL4"/>
    <property type="match status" value="1"/>
</dbReference>
<sequence>MSDSQTASSPGFLVHVMGRQARHAACDRCRAHKLRCQYDNDNTRGGKAEDQLGSPSPRCRRCKRANMECIQSTSIRVVRPPKSSIRELPTPNEKTKTSTSATKSQSSQRAREFTEQNSSTNTALTLEGFGEAFGHAAGYTFNLPRDVQGHHTDKETSDPIEVDFMFNDSLLSSSLQEFSEDLLFIDMAEGSIAPEHGAHAPVESRGGPEYTFDTSVANSSAATLDFACRQNDPRNSSVNARSEQLEETQHNVLQGASTASLGQSAGKGPRAGERPEMQRGSDSDGNTNSLVQRLSLLSVSLHELSAETGKPAQPATTIQQNATPLLGGIGFRCDDYPIDSILMATQTFVEILSEFIQMESCRCAELALKVQTHADEGLSQLAPDVHSFPTFTGDEDHVRTQNRHLRDPSTNMDTDMCFDDYHDSDKECSSREQSKLDIHTALIIISCYTRTMRIYSDLVTYIRRQVHASAGAGASMSDRIANLPVLQLGTIQIRNDTALQALLLVRMGLHMIERIERILETLVGKSTCPCNKPTEADETDQGLRNQHISRHRRSASSSILSQTARANVLGGNGFATPLSRSSTCGSGHGGSSRRSVLSGSGSTCSHTEKKSNFTTSSAIRHIIELAIKQEDSESEGNGNRGIGSLKEDIRLLEQLLQ</sequence>
<reference evidence="5" key="1">
    <citation type="journal article" date="2011" name="PLoS Pathog.">
        <title>Comparative genomics yields insights into niche adaptation of plant vascular wilt pathogens.</title>
        <authorList>
            <person name="Klosterman S.J."/>
            <person name="Subbarao K.V."/>
            <person name="Kang S."/>
            <person name="Veronese P."/>
            <person name="Gold S.E."/>
            <person name="Thomma B.P.H.J."/>
            <person name="Chen Z."/>
            <person name="Henrissat B."/>
            <person name="Lee Y.-H."/>
            <person name="Park J."/>
            <person name="Garcia-Pedrajas M.D."/>
            <person name="Barbara D.J."/>
            <person name="Anchieta A."/>
            <person name="de Jonge R."/>
            <person name="Santhanam P."/>
            <person name="Maruthachalam K."/>
            <person name="Atallah Z."/>
            <person name="Amyotte S.G."/>
            <person name="Paz Z."/>
            <person name="Inderbitzin P."/>
            <person name="Hayes R.J."/>
            <person name="Heiman D.I."/>
            <person name="Young S."/>
            <person name="Zeng Q."/>
            <person name="Engels R."/>
            <person name="Galagan J."/>
            <person name="Cuomo C.A."/>
            <person name="Dobinson K.F."/>
            <person name="Ma L.-J."/>
        </authorList>
    </citation>
    <scope>NUCLEOTIDE SEQUENCE [LARGE SCALE GENOMIC DNA]</scope>
    <source>
        <strain evidence="5">VaMs.102 / ATCC MYA-4576 / FGSC 10136</strain>
    </source>
</reference>
<dbReference type="STRING" id="526221.C9S7C7"/>
<dbReference type="GO" id="GO:0000981">
    <property type="term" value="F:DNA-binding transcription factor activity, RNA polymerase II-specific"/>
    <property type="evidence" value="ECO:0007669"/>
    <property type="project" value="InterPro"/>
</dbReference>